<evidence type="ECO:0000313" key="1">
    <source>
        <dbReference type="EMBL" id="MSS46558.1"/>
    </source>
</evidence>
<dbReference type="AlphaFoldDB" id="A0A7K0J9Y2"/>
<protein>
    <submittedName>
        <fullName evidence="1">Uncharacterized protein</fullName>
    </submittedName>
</protein>
<sequence>MAVLTILGFLTADVLITGHPTSVLAVSPSLNTIDSGSTGYRWAGGITVPHDKEGPVRWQVETLQETPPE</sequence>
<proteinExistence type="predicted"/>
<evidence type="ECO:0000313" key="2">
    <source>
        <dbReference type="Proteomes" id="UP000466104"/>
    </source>
</evidence>
<dbReference type="Proteomes" id="UP000466104">
    <property type="component" value="Unassembled WGS sequence"/>
</dbReference>
<gene>
    <name evidence="1" type="ORF">FYJ43_11145</name>
</gene>
<comment type="caution">
    <text evidence="1">The sequence shown here is derived from an EMBL/GenBank/DDBJ whole genome shotgun (WGS) entry which is preliminary data.</text>
</comment>
<dbReference type="RefSeq" id="WP_154564763.1">
    <property type="nucleotide sequence ID" value="NZ_VUMG01000004.1"/>
</dbReference>
<organism evidence="1 2">
    <name type="scientific">Cutibacterium porci</name>
    <dbReference type="NCBI Taxonomy" id="2605781"/>
    <lineage>
        <taxon>Bacteria</taxon>
        <taxon>Bacillati</taxon>
        <taxon>Actinomycetota</taxon>
        <taxon>Actinomycetes</taxon>
        <taxon>Propionibacteriales</taxon>
        <taxon>Propionibacteriaceae</taxon>
        <taxon>Cutibacterium</taxon>
    </lineage>
</organism>
<reference evidence="1 2" key="1">
    <citation type="submission" date="2019-08" db="EMBL/GenBank/DDBJ databases">
        <title>In-depth cultivation of the pig gut microbiome towards novel bacterial diversity and tailored functional studies.</title>
        <authorList>
            <person name="Wylensek D."/>
            <person name="Hitch T.C.A."/>
            <person name="Clavel T."/>
        </authorList>
    </citation>
    <scope>NUCLEOTIDE SEQUENCE [LARGE SCALE GENOMIC DNA]</scope>
    <source>
        <strain evidence="1 2">WCA-380-WT-3A</strain>
    </source>
</reference>
<name>A0A7K0J9Y2_9ACTN</name>
<dbReference type="EMBL" id="VUMG01000004">
    <property type="protein sequence ID" value="MSS46558.1"/>
    <property type="molecule type" value="Genomic_DNA"/>
</dbReference>
<keyword evidence="2" id="KW-1185">Reference proteome</keyword>
<accession>A0A7K0J9Y2</accession>